<sequence length="52" mass="5824">MLLARLRAIDYDHPVIVYPDRSTTLEASCARLTFDRLNSRGSSMDCAASYLS</sequence>
<dbReference type="EMBL" id="QPFP01000010">
    <property type="protein sequence ID" value="TEB34100.1"/>
    <property type="molecule type" value="Genomic_DNA"/>
</dbReference>
<keyword evidence="2" id="KW-1185">Reference proteome</keyword>
<organism evidence="1 2">
    <name type="scientific">Coprinellus micaceus</name>
    <name type="common">Glistening ink-cap mushroom</name>
    <name type="synonym">Coprinus micaceus</name>
    <dbReference type="NCBI Taxonomy" id="71717"/>
    <lineage>
        <taxon>Eukaryota</taxon>
        <taxon>Fungi</taxon>
        <taxon>Dikarya</taxon>
        <taxon>Basidiomycota</taxon>
        <taxon>Agaricomycotina</taxon>
        <taxon>Agaricomycetes</taxon>
        <taxon>Agaricomycetidae</taxon>
        <taxon>Agaricales</taxon>
        <taxon>Agaricineae</taxon>
        <taxon>Psathyrellaceae</taxon>
        <taxon>Coprinellus</taxon>
    </lineage>
</organism>
<protein>
    <submittedName>
        <fullName evidence="1">Uncharacterized protein</fullName>
    </submittedName>
</protein>
<proteinExistence type="predicted"/>
<dbReference type="AlphaFoldDB" id="A0A4Y7TIW3"/>
<evidence type="ECO:0000313" key="2">
    <source>
        <dbReference type="Proteomes" id="UP000298030"/>
    </source>
</evidence>
<name>A0A4Y7TIW3_COPMI</name>
<dbReference type="Proteomes" id="UP000298030">
    <property type="component" value="Unassembled WGS sequence"/>
</dbReference>
<gene>
    <name evidence="1" type="ORF">FA13DRAFT_1729575</name>
</gene>
<reference evidence="1 2" key="1">
    <citation type="journal article" date="2019" name="Nat. Ecol. Evol.">
        <title>Megaphylogeny resolves global patterns of mushroom evolution.</title>
        <authorList>
            <person name="Varga T."/>
            <person name="Krizsan K."/>
            <person name="Foldi C."/>
            <person name="Dima B."/>
            <person name="Sanchez-Garcia M."/>
            <person name="Sanchez-Ramirez S."/>
            <person name="Szollosi G.J."/>
            <person name="Szarkandi J.G."/>
            <person name="Papp V."/>
            <person name="Albert L."/>
            <person name="Andreopoulos W."/>
            <person name="Angelini C."/>
            <person name="Antonin V."/>
            <person name="Barry K.W."/>
            <person name="Bougher N.L."/>
            <person name="Buchanan P."/>
            <person name="Buyck B."/>
            <person name="Bense V."/>
            <person name="Catcheside P."/>
            <person name="Chovatia M."/>
            <person name="Cooper J."/>
            <person name="Damon W."/>
            <person name="Desjardin D."/>
            <person name="Finy P."/>
            <person name="Geml J."/>
            <person name="Haridas S."/>
            <person name="Hughes K."/>
            <person name="Justo A."/>
            <person name="Karasinski D."/>
            <person name="Kautmanova I."/>
            <person name="Kiss B."/>
            <person name="Kocsube S."/>
            <person name="Kotiranta H."/>
            <person name="LaButti K.M."/>
            <person name="Lechner B.E."/>
            <person name="Liimatainen K."/>
            <person name="Lipzen A."/>
            <person name="Lukacs Z."/>
            <person name="Mihaltcheva S."/>
            <person name="Morgado L.N."/>
            <person name="Niskanen T."/>
            <person name="Noordeloos M.E."/>
            <person name="Ohm R.A."/>
            <person name="Ortiz-Santana B."/>
            <person name="Ovrebo C."/>
            <person name="Racz N."/>
            <person name="Riley R."/>
            <person name="Savchenko A."/>
            <person name="Shiryaev A."/>
            <person name="Soop K."/>
            <person name="Spirin V."/>
            <person name="Szebenyi C."/>
            <person name="Tomsovsky M."/>
            <person name="Tulloss R.E."/>
            <person name="Uehling J."/>
            <person name="Grigoriev I.V."/>
            <person name="Vagvolgyi C."/>
            <person name="Papp T."/>
            <person name="Martin F.M."/>
            <person name="Miettinen O."/>
            <person name="Hibbett D.S."/>
            <person name="Nagy L.G."/>
        </authorList>
    </citation>
    <scope>NUCLEOTIDE SEQUENCE [LARGE SCALE GENOMIC DNA]</scope>
    <source>
        <strain evidence="1 2">FP101781</strain>
    </source>
</reference>
<evidence type="ECO:0000313" key="1">
    <source>
        <dbReference type="EMBL" id="TEB34100.1"/>
    </source>
</evidence>
<comment type="caution">
    <text evidence="1">The sequence shown here is derived from an EMBL/GenBank/DDBJ whole genome shotgun (WGS) entry which is preliminary data.</text>
</comment>
<accession>A0A4Y7TIW3</accession>